<dbReference type="GO" id="GO:0005886">
    <property type="term" value="C:plasma membrane"/>
    <property type="evidence" value="ECO:0007669"/>
    <property type="project" value="UniProtKB-SubCell"/>
</dbReference>
<keyword evidence="7 9" id="KW-1133">Transmembrane helix</keyword>
<name>A0A1D9MJV0_9ACTO</name>
<protein>
    <recommendedName>
        <fullName evidence="9">Transport permease protein</fullName>
    </recommendedName>
</protein>
<evidence type="ECO:0000256" key="8">
    <source>
        <dbReference type="ARBA" id="ARBA00023136"/>
    </source>
</evidence>
<feature type="transmembrane region" description="Helical" evidence="9">
    <location>
        <begin position="202"/>
        <end position="220"/>
    </location>
</feature>
<dbReference type="InterPro" id="IPR047817">
    <property type="entry name" value="ABC2_TM_bact-type"/>
</dbReference>
<dbReference type="Pfam" id="PF01061">
    <property type="entry name" value="ABC2_membrane"/>
    <property type="match status" value="1"/>
</dbReference>
<proteinExistence type="inferred from homology"/>
<dbReference type="PROSITE" id="PS51012">
    <property type="entry name" value="ABC_TM2"/>
    <property type="match status" value="1"/>
</dbReference>
<dbReference type="GO" id="GO:0140359">
    <property type="term" value="F:ABC-type transporter activity"/>
    <property type="evidence" value="ECO:0007669"/>
    <property type="project" value="InterPro"/>
</dbReference>
<accession>A0A1D9MJV0</accession>
<comment type="similarity">
    <text evidence="2 9">Belongs to the ABC-2 integral membrane protein family.</text>
</comment>
<evidence type="ECO:0000313" key="12">
    <source>
        <dbReference type="Proteomes" id="UP000176288"/>
    </source>
</evidence>
<evidence type="ECO:0000256" key="9">
    <source>
        <dbReference type="RuleBase" id="RU361157"/>
    </source>
</evidence>
<evidence type="ECO:0000313" key="11">
    <source>
        <dbReference type="EMBL" id="AOZ72450.1"/>
    </source>
</evidence>
<keyword evidence="8 9" id="KW-0472">Membrane</keyword>
<comment type="subcellular location">
    <subcellularLocation>
        <location evidence="1">Cell inner membrane</location>
        <topology evidence="1">Multi-pass membrane protein</topology>
    </subcellularLocation>
    <subcellularLocation>
        <location evidence="9">Cell membrane</location>
        <topology evidence="9">Multi-pass membrane protein</topology>
    </subcellularLocation>
</comment>
<dbReference type="EMBL" id="CP017812">
    <property type="protein sequence ID" value="AOZ72450.1"/>
    <property type="molecule type" value="Genomic_DNA"/>
</dbReference>
<evidence type="ECO:0000256" key="7">
    <source>
        <dbReference type="ARBA" id="ARBA00022989"/>
    </source>
</evidence>
<feature type="transmembrane region" description="Helical" evidence="9">
    <location>
        <begin position="123"/>
        <end position="150"/>
    </location>
</feature>
<feature type="transmembrane region" description="Helical" evidence="9">
    <location>
        <begin position="59"/>
        <end position="75"/>
    </location>
</feature>
<evidence type="ECO:0000256" key="1">
    <source>
        <dbReference type="ARBA" id="ARBA00004429"/>
    </source>
</evidence>
<feature type="transmembrane region" description="Helical" evidence="9">
    <location>
        <begin position="265"/>
        <end position="287"/>
    </location>
</feature>
<feature type="transmembrane region" description="Helical" evidence="9">
    <location>
        <begin position="232"/>
        <end position="253"/>
    </location>
</feature>
<keyword evidence="12" id="KW-1185">Reference proteome</keyword>
<dbReference type="Proteomes" id="UP000176288">
    <property type="component" value="Chromosome"/>
</dbReference>
<evidence type="ECO:0000256" key="6">
    <source>
        <dbReference type="ARBA" id="ARBA00022692"/>
    </source>
</evidence>
<keyword evidence="3 9" id="KW-0813">Transport</keyword>
<feature type="domain" description="ABC transmembrane type-2" evidence="10">
    <location>
        <begin position="49"/>
        <end position="290"/>
    </location>
</feature>
<keyword evidence="6 9" id="KW-0812">Transmembrane</keyword>
<dbReference type="STRING" id="1912795.BK816_03370"/>
<evidence type="ECO:0000259" key="10">
    <source>
        <dbReference type="PROSITE" id="PS51012"/>
    </source>
</evidence>
<organism evidence="11 12">
    <name type="scientific">Boudabousia tangfeifanii</name>
    <dbReference type="NCBI Taxonomy" id="1912795"/>
    <lineage>
        <taxon>Bacteria</taxon>
        <taxon>Bacillati</taxon>
        <taxon>Actinomycetota</taxon>
        <taxon>Actinomycetes</taxon>
        <taxon>Actinomycetales</taxon>
        <taxon>Actinomycetaceae</taxon>
        <taxon>Boudabousia</taxon>
    </lineage>
</organism>
<evidence type="ECO:0000256" key="5">
    <source>
        <dbReference type="ARBA" id="ARBA00022519"/>
    </source>
</evidence>
<feature type="transmembrane region" description="Helical" evidence="9">
    <location>
        <begin position="171"/>
        <end position="196"/>
    </location>
</feature>
<dbReference type="PANTHER" id="PTHR30413">
    <property type="entry name" value="INNER MEMBRANE TRANSPORT PERMEASE"/>
    <property type="match status" value="1"/>
</dbReference>
<dbReference type="OrthoDB" id="9789409at2"/>
<dbReference type="GO" id="GO:0015920">
    <property type="term" value="P:lipopolysaccharide transport"/>
    <property type="evidence" value="ECO:0007669"/>
    <property type="project" value="TreeGrafter"/>
</dbReference>
<sequence>MSSQTPLSAPDKLTVPGRGKGLIDVFRQRYLLKLIVKKELRVRYHGSVLGMMWSYVKPATQFVVYFLAMGVFLALGRNHPGYAVYLFSGMVVINYFSEILSNATRTLVWNAPLIKKIYLPREMFPVASIWVAMVHLFPQLLVLLVGTLAYGYIYQSPIPDFMMFARSVGAIFLGTLMVTILSLGLGLIFGTFNVFFRDSENLVDLLLLVAVWMSPVLYPLKMVAENAPAWVYDLYILNPVTIAVELFHYGFWLPITTAPEHMENLLAMTGLGFLVSFVFLLIGQWVFRRHEGNFAQEL</sequence>
<keyword evidence="4 9" id="KW-1003">Cell membrane</keyword>
<reference evidence="11 12" key="1">
    <citation type="submission" date="2016-10" db="EMBL/GenBank/DDBJ databases">
        <title>Actinomyces aegypiusis sp. nov., isolated from the Aegypius monachus in Qinghai Tibet Plateau China.</title>
        <authorList>
            <person name="Wang Y."/>
        </authorList>
    </citation>
    <scope>NUCLEOTIDE SEQUENCE [LARGE SCALE GENOMIC DNA]</scope>
    <source>
        <strain evidence="11 12">VUL4_3</strain>
    </source>
</reference>
<dbReference type="InterPro" id="IPR013525">
    <property type="entry name" value="ABC2_TM"/>
</dbReference>
<dbReference type="AlphaFoldDB" id="A0A1D9MJV0"/>
<gene>
    <name evidence="11" type="ORF">BK816_03370</name>
</gene>
<evidence type="ECO:0000256" key="3">
    <source>
        <dbReference type="ARBA" id="ARBA00022448"/>
    </source>
</evidence>
<evidence type="ECO:0000256" key="2">
    <source>
        <dbReference type="ARBA" id="ARBA00007783"/>
    </source>
</evidence>
<dbReference type="PANTHER" id="PTHR30413:SF8">
    <property type="entry name" value="TRANSPORT PERMEASE PROTEIN"/>
    <property type="match status" value="1"/>
</dbReference>
<evidence type="ECO:0000256" key="4">
    <source>
        <dbReference type="ARBA" id="ARBA00022475"/>
    </source>
</evidence>
<keyword evidence="5" id="KW-0997">Cell inner membrane</keyword>
<dbReference type="KEGG" id="avu:BK816_03370"/>